<organism evidence="3 4">
    <name type="scientific">Pseudobacteriovorax antillogorgiicola</name>
    <dbReference type="NCBI Taxonomy" id="1513793"/>
    <lineage>
        <taxon>Bacteria</taxon>
        <taxon>Pseudomonadati</taxon>
        <taxon>Bdellovibrionota</taxon>
        <taxon>Oligoflexia</taxon>
        <taxon>Oligoflexales</taxon>
        <taxon>Pseudobacteriovoracaceae</taxon>
        <taxon>Pseudobacteriovorax</taxon>
    </lineage>
</organism>
<dbReference type="PANTHER" id="PTHR11614">
    <property type="entry name" value="PHOSPHOLIPASE-RELATED"/>
    <property type="match status" value="1"/>
</dbReference>
<dbReference type="Proteomes" id="UP000192907">
    <property type="component" value="Unassembled WGS sequence"/>
</dbReference>
<protein>
    <submittedName>
        <fullName evidence="3">Lysophospholipase</fullName>
    </submittedName>
</protein>
<name>A0A1Y6C9D9_9BACT</name>
<evidence type="ECO:0000313" key="4">
    <source>
        <dbReference type="Proteomes" id="UP000192907"/>
    </source>
</evidence>
<dbReference type="RefSeq" id="WP_132321758.1">
    <property type="nucleotide sequence ID" value="NZ_FWZT01000016.1"/>
</dbReference>
<dbReference type="InterPro" id="IPR022742">
    <property type="entry name" value="Hydrolase_4"/>
</dbReference>
<feature type="signal peptide" evidence="1">
    <location>
        <begin position="1"/>
        <end position="21"/>
    </location>
</feature>
<keyword evidence="4" id="KW-1185">Reference proteome</keyword>
<dbReference type="Gene3D" id="3.40.50.1820">
    <property type="entry name" value="alpha/beta hydrolase"/>
    <property type="match status" value="1"/>
</dbReference>
<dbReference type="InterPro" id="IPR029058">
    <property type="entry name" value="AB_hydrolase_fold"/>
</dbReference>
<dbReference type="InterPro" id="IPR051044">
    <property type="entry name" value="MAG_DAG_Lipase"/>
</dbReference>
<sequence>MFKSVQYASLLAYLSPTLAFGATIPATEDLNRETEFSGFAEQELEPFFESGDEQWITGEKGLSLRLRTFLQDGDKAIVMAHGFVENINRYKETIYDFYQAGYSIFAYDHRGHGASDLIAKNPDVGHVDRWDNYVKDFSQVVELASRDFDKIYLFGHSMGGAVVTTYLQGEPNPKVAKAVLSAPMHEIPTDPYPKLIARGIVGSAVLIGLGEKWAPGEGPNDPETWTIDTFNESRSKARVDYYIAEMKALGWGSRAGASNNWVKEVLDATKRMTKSWQIKKISTPLLILQASDDDFALPGGQEKVCAEAPSCKLVQYENSFHSLFIEVDRIRVPYFQDIFKFLAE</sequence>
<evidence type="ECO:0000259" key="2">
    <source>
        <dbReference type="Pfam" id="PF12146"/>
    </source>
</evidence>
<gene>
    <name evidence="3" type="ORF">SAMN06296036_11680</name>
</gene>
<accession>A0A1Y6C9D9</accession>
<dbReference type="EMBL" id="FWZT01000016">
    <property type="protein sequence ID" value="SMF52752.1"/>
    <property type="molecule type" value="Genomic_DNA"/>
</dbReference>
<dbReference type="AlphaFoldDB" id="A0A1Y6C9D9"/>
<proteinExistence type="predicted"/>
<dbReference type="SUPFAM" id="SSF53474">
    <property type="entry name" value="alpha/beta-Hydrolases"/>
    <property type="match status" value="1"/>
</dbReference>
<evidence type="ECO:0000256" key="1">
    <source>
        <dbReference type="SAM" id="SignalP"/>
    </source>
</evidence>
<dbReference type="STRING" id="1513793.SAMN06296036_11680"/>
<keyword evidence="1" id="KW-0732">Signal</keyword>
<reference evidence="4" key="1">
    <citation type="submission" date="2017-04" db="EMBL/GenBank/DDBJ databases">
        <authorList>
            <person name="Varghese N."/>
            <person name="Submissions S."/>
        </authorList>
    </citation>
    <scope>NUCLEOTIDE SEQUENCE [LARGE SCALE GENOMIC DNA]</scope>
    <source>
        <strain evidence="4">RKEM611</strain>
    </source>
</reference>
<feature type="chain" id="PRO_5012893199" evidence="1">
    <location>
        <begin position="22"/>
        <end position="344"/>
    </location>
</feature>
<feature type="domain" description="Serine aminopeptidase S33" evidence="2">
    <location>
        <begin position="74"/>
        <end position="328"/>
    </location>
</feature>
<evidence type="ECO:0000313" key="3">
    <source>
        <dbReference type="EMBL" id="SMF52752.1"/>
    </source>
</evidence>
<dbReference type="OrthoDB" id="9788260at2"/>
<dbReference type="Pfam" id="PF12146">
    <property type="entry name" value="Hydrolase_4"/>
    <property type="match status" value="1"/>
</dbReference>